<name>A0AB34QRG0_BACPU</name>
<reference evidence="1 2" key="1">
    <citation type="submission" date="2014-12" db="EMBL/GenBank/DDBJ databases">
        <title>Draft Genome Sequences of Five Spore-Forming Food Isolates of Bacillus pumilus.</title>
        <authorList>
            <person name="de Jong A."/>
            <person name="van Heel A.J."/>
            <person name="Montalban-Lopez M."/>
            <person name="Krawczyk A.O."/>
            <person name="Berendsen E.M."/>
            <person name="Wells-Bennik M."/>
            <person name="Kuipers O.P."/>
        </authorList>
    </citation>
    <scope>NUCLEOTIDE SEQUENCE [LARGE SCALE GENOMIC DNA]</scope>
    <source>
        <strain evidence="1 2">B4127</strain>
    </source>
</reference>
<dbReference type="EMBL" id="JXCL01000040">
    <property type="protein sequence ID" value="KIL12253.1"/>
    <property type="molecule type" value="Genomic_DNA"/>
</dbReference>
<protein>
    <recommendedName>
        <fullName evidence="3">Immunity protein</fullName>
    </recommendedName>
</protein>
<gene>
    <name evidence="1" type="ORF">B4127_1584</name>
</gene>
<comment type="caution">
    <text evidence="1">The sequence shown here is derived from an EMBL/GenBank/DDBJ whole genome shotgun (WGS) entry which is preliminary data.</text>
</comment>
<dbReference type="AlphaFoldDB" id="A0AB34QRG0"/>
<evidence type="ECO:0000313" key="1">
    <source>
        <dbReference type="EMBL" id="KIL12253.1"/>
    </source>
</evidence>
<accession>A0AB34QRG0</accession>
<sequence length="208" mass="23283">MGWWITLAVVLIVCWFLIKLDMFADKEKIKEDNIRKNFLSHGIKSDVSCIDQDFRRKIVLDEANNQFVIYEMFDGNRIEEQQVSFEKIIKSEIFFDDNAVTKVSRGGQVSGALVGGLVGGGVGALIGGLSSSTTQTKTFKSIDLKLTVEDFKNPIVKFPFMPTKNEIGFELINGLKAEDPKVKLALQNAEKWQGILEVAIRKASRVAH</sequence>
<dbReference type="RefSeq" id="WP_044141809.1">
    <property type="nucleotide sequence ID" value="NZ_JXCL01000040.1"/>
</dbReference>
<evidence type="ECO:0000313" key="2">
    <source>
        <dbReference type="Proteomes" id="UP000031978"/>
    </source>
</evidence>
<dbReference type="Proteomes" id="UP000031978">
    <property type="component" value="Unassembled WGS sequence"/>
</dbReference>
<organism evidence="1 2">
    <name type="scientific">Bacillus pumilus</name>
    <name type="common">Bacillus mesentericus</name>
    <dbReference type="NCBI Taxonomy" id="1408"/>
    <lineage>
        <taxon>Bacteria</taxon>
        <taxon>Bacillati</taxon>
        <taxon>Bacillota</taxon>
        <taxon>Bacilli</taxon>
        <taxon>Bacillales</taxon>
        <taxon>Bacillaceae</taxon>
        <taxon>Bacillus</taxon>
    </lineage>
</organism>
<evidence type="ECO:0008006" key="3">
    <source>
        <dbReference type="Google" id="ProtNLM"/>
    </source>
</evidence>
<proteinExistence type="predicted"/>